<dbReference type="InterPro" id="IPR021467">
    <property type="entry name" value="DUF3119"/>
</dbReference>
<reference evidence="2" key="1">
    <citation type="journal article" date="2021" name="Antonie Van Leeuwenhoek">
        <title>Draft genome and description of Waterburya agarophytonicola gen. nov. sp. nov. (Pleurocapsales, Cyanobacteria): a seaweed symbiont.</title>
        <authorList>
            <person name="Bonthond G."/>
            <person name="Shalygin S."/>
            <person name="Bayer T."/>
            <person name="Weinberger F."/>
        </authorList>
    </citation>
    <scope>NUCLEOTIDE SEQUENCE</scope>
    <source>
        <strain evidence="2">KI4</strain>
    </source>
</reference>
<evidence type="ECO:0000313" key="3">
    <source>
        <dbReference type="Proteomes" id="UP000729733"/>
    </source>
</evidence>
<dbReference type="Pfam" id="PF11317">
    <property type="entry name" value="DUF3119"/>
    <property type="match status" value="1"/>
</dbReference>
<dbReference type="EMBL" id="JADWDC010000109">
    <property type="protein sequence ID" value="MCC0179747.1"/>
    <property type="molecule type" value="Genomic_DNA"/>
</dbReference>
<organism evidence="2 3">
    <name type="scientific">Waterburya agarophytonicola KI4</name>
    <dbReference type="NCBI Taxonomy" id="2874699"/>
    <lineage>
        <taxon>Bacteria</taxon>
        <taxon>Bacillati</taxon>
        <taxon>Cyanobacteriota</taxon>
        <taxon>Cyanophyceae</taxon>
        <taxon>Pleurocapsales</taxon>
        <taxon>Hyellaceae</taxon>
        <taxon>Waterburya</taxon>
        <taxon>Waterburya agarophytonicola</taxon>
    </lineage>
</organism>
<evidence type="ECO:0000256" key="1">
    <source>
        <dbReference type="SAM" id="Phobius"/>
    </source>
</evidence>
<dbReference type="RefSeq" id="WP_229642846.1">
    <property type="nucleotide sequence ID" value="NZ_JADWDC010000109.1"/>
</dbReference>
<sequence>MATNIQINNSLEVVELAPNYKIPLVLIAIAIPLCFFSIWAGGIVALFGLFLTIQTVLIRLQFTTQALVVLRSGKILKTFPYSEWLNWKIFWSPIPILFYFREVNSIHFLPIIFDPKTLLDCLNKYYPQQ</sequence>
<keyword evidence="1" id="KW-0812">Transmembrane</keyword>
<protein>
    <submittedName>
        <fullName evidence="2">DUF3119 family protein</fullName>
    </submittedName>
</protein>
<dbReference type="PANTHER" id="PTHR35550">
    <property type="match status" value="1"/>
</dbReference>
<dbReference type="PANTHER" id="PTHR35550:SF2">
    <property type="entry name" value="OS05G0401200 PROTEIN"/>
    <property type="match status" value="1"/>
</dbReference>
<feature type="transmembrane region" description="Helical" evidence="1">
    <location>
        <begin position="24"/>
        <end position="51"/>
    </location>
</feature>
<comment type="caution">
    <text evidence="2">The sequence shown here is derived from an EMBL/GenBank/DDBJ whole genome shotgun (WGS) entry which is preliminary data.</text>
</comment>
<evidence type="ECO:0000313" key="2">
    <source>
        <dbReference type="EMBL" id="MCC0179747.1"/>
    </source>
</evidence>
<proteinExistence type="predicted"/>
<keyword evidence="3" id="KW-1185">Reference proteome</keyword>
<keyword evidence="1" id="KW-1133">Transmembrane helix</keyword>
<keyword evidence="1" id="KW-0472">Membrane</keyword>
<dbReference type="Proteomes" id="UP000729733">
    <property type="component" value="Unassembled WGS sequence"/>
</dbReference>
<dbReference type="AlphaFoldDB" id="A0A964BZM4"/>
<name>A0A964BZM4_9CYAN</name>
<gene>
    <name evidence="2" type="ORF">I4641_22655</name>
</gene>
<accession>A0A964BZM4</accession>